<dbReference type="PROSITE" id="PS00447">
    <property type="entry name" value="DNA_POLYMERASE_A"/>
    <property type="match status" value="1"/>
</dbReference>
<dbReference type="SMART" id="SM00474">
    <property type="entry name" value="35EXOc"/>
    <property type="match status" value="1"/>
</dbReference>
<keyword evidence="7" id="KW-0239">DNA-directed DNA polymerase</keyword>
<protein>
    <recommendedName>
        <fullName evidence="3">DNA polymerase I</fullName>
        <ecNumber evidence="2">2.7.7.7</ecNumber>
    </recommendedName>
</protein>
<evidence type="ECO:0000256" key="8">
    <source>
        <dbReference type="ARBA" id="ARBA00023125"/>
    </source>
</evidence>
<organism evidence="12 13">
    <name type="scientific">candidate division WWE3 bacterium RIFCSPLOWO2_01_FULL_41_18</name>
    <dbReference type="NCBI Taxonomy" id="1802625"/>
    <lineage>
        <taxon>Bacteria</taxon>
        <taxon>Katanobacteria</taxon>
    </lineage>
</organism>
<keyword evidence="5" id="KW-0548">Nucleotidyltransferase</keyword>
<feature type="domain" description="3'-5' exonuclease" evidence="10">
    <location>
        <begin position="12"/>
        <end position="182"/>
    </location>
</feature>
<evidence type="ECO:0000259" key="11">
    <source>
        <dbReference type="SMART" id="SM00482"/>
    </source>
</evidence>
<dbReference type="SMART" id="SM00482">
    <property type="entry name" value="POLAc"/>
    <property type="match status" value="1"/>
</dbReference>
<dbReference type="Proteomes" id="UP000176504">
    <property type="component" value="Unassembled WGS sequence"/>
</dbReference>
<evidence type="ECO:0000256" key="4">
    <source>
        <dbReference type="ARBA" id="ARBA00022679"/>
    </source>
</evidence>
<evidence type="ECO:0000256" key="9">
    <source>
        <dbReference type="ARBA" id="ARBA00049244"/>
    </source>
</evidence>
<dbReference type="GO" id="GO:0006302">
    <property type="term" value="P:double-strand break repair"/>
    <property type="evidence" value="ECO:0007669"/>
    <property type="project" value="TreeGrafter"/>
</dbReference>
<gene>
    <name evidence="12" type="ORF">A3A78_02815</name>
</gene>
<evidence type="ECO:0000256" key="5">
    <source>
        <dbReference type="ARBA" id="ARBA00022695"/>
    </source>
</evidence>
<comment type="catalytic activity">
    <reaction evidence="9">
        <text>DNA(n) + a 2'-deoxyribonucleoside 5'-triphosphate = DNA(n+1) + diphosphate</text>
        <dbReference type="Rhea" id="RHEA:22508"/>
        <dbReference type="Rhea" id="RHEA-COMP:17339"/>
        <dbReference type="Rhea" id="RHEA-COMP:17340"/>
        <dbReference type="ChEBI" id="CHEBI:33019"/>
        <dbReference type="ChEBI" id="CHEBI:61560"/>
        <dbReference type="ChEBI" id="CHEBI:173112"/>
        <dbReference type="EC" id="2.7.7.7"/>
    </reaction>
</comment>
<dbReference type="InterPro" id="IPR001098">
    <property type="entry name" value="DNA-dir_DNA_pol_A_palm_dom"/>
</dbReference>
<evidence type="ECO:0000256" key="3">
    <source>
        <dbReference type="ARBA" id="ARBA00020311"/>
    </source>
</evidence>
<dbReference type="PRINTS" id="PR00868">
    <property type="entry name" value="DNAPOLI"/>
</dbReference>
<comment type="similarity">
    <text evidence="1">Belongs to the DNA polymerase type-A family.</text>
</comment>
<proteinExistence type="inferred from homology"/>
<dbReference type="InterPro" id="IPR019760">
    <property type="entry name" value="DNA-dir_DNA_pol_A_CS"/>
</dbReference>
<feature type="domain" description="DNA-directed DNA polymerase family A palm" evidence="11">
    <location>
        <begin position="357"/>
        <end position="566"/>
    </location>
</feature>
<dbReference type="GO" id="GO:0003887">
    <property type="term" value="F:DNA-directed DNA polymerase activity"/>
    <property type="evidence" value="ECO:0007669"/>
    <property type="project" value="UniProtKB-KW"/>
</dbReference>
<evidence type="ECO:0000256" key="6">
    <source>
        <dbReference type="ARBA" id="ARBA00022705"/>
    </source>
</evidence>
<comment type="caution">
    <text evidence="12">The sequence shown here is derived from an EMBL/GenBank/DDBJ whole genome shotgun (WGS) entry which is preliminary data.</text>
</comment>
<dbReference type="InterPro" id="IPR036397">
    <property type="entry name" value="RNaseH_sf"/>
</dbReference>
<evidence type="ECO:0000259" key="10">
    <source>
        <dbReference type="SMART" id="SM00474"/>
    </source>
</evidence>
<evidence type="ECO:0000313" key="13">
    <source>
        <dbReference type="Proteomes" id="UP000176504"/>
    </source>
</evidence>
<dbReference type="GO" id="GO:0003677">
    <property type="term" value="F:DNA binding"/>
    <property type="evidence" value="ECO:0007669"/>
    <property type="project" value="UniProtKB-KW"/>
</dbReference>
<dbReference type="Gene3D" id="1.10.150.20">
    <property type="entry name" value="5' to 3' exonuclease, C-terminal subdomain"/>
    <property type="match status" value="1"/>
</dbReference>
<dbReference type="Gene3D" id="3.30.70.370">
    <property type="match status" value="1"/>
</dbReference>
<name>A0A1F4VCB2_UNCKA</name>
<evidence type="ECO:0000256" key="7">
    <source>
        <dbReference type="ARBA" id="ARBA00022932"/>
    </source>
</evidence>
<dbReference type="SUPFAM" id="SSF53098">
    <property type="entry name" value="Ribonuclease H-like"/>
    <property type="match status" value="1"/>
</dbReference>
<dbReference type="Gene3D" id="1.20.1060.10">
    <property type="entry name" value="Taq DNA Polymerase, Chain T, domain 4"/>
    <property type="match status" value="1"/>
</dbReference>
<keyword evidence="4" id="KW-0808">Transferase</keyword>
<keyword evidence="8" id="KW-0238">DNA-binding</keyword>
<dbReference type="InterPro" id="IPR002562">
    <property type="entry name" value="3'-5'_exonuclease_dom"/>
</dbReference>
<dbReference type="Gene3D" id="3.30.420.10">
    <property type="entry name" value="Ribonuclease H-like superfamily/Ribonuclease H"/>
    <property type="match status" value="1"/>
</dbReference>
<keyword evidence="6" id="KW-0235">DNA replication</keyword>
<reference evidence="12 13" key="1">
    <citation type="journal article" date="2016" name="Nat. Commun.">
        <title>Thousands of microbial genomes shed light on interconnected biogeochemical processes in an aquifer system.</title>
        <authorList>
            <person name="Anantharaman K."/>
            <person name="Brown C.T."/>
            <person name="Hug L.A."/>
            <person name="Sharon I."/>
            <person name="Castelle C.J."/>
            <person name="Probst A.J."/>
            <person name="Thomas B.C."/>
            <person name="Singh A."/>
            <person name="Wilkins M.J."/>
            <person name="Karaoz U."/>
            <person name="Brodie E.L."/>
            <person name="Williams K.H."/>
            <person name="Hubbard S.S."/>
            <person name="Banfield J.F."/>
        </authorList>
    </citation>
    <scope>NUCLEOTIDE SEQUENCE [LARGE SCALE GENOMIC DNA]</scope>
</reference>
<dbReference type="InterPro" id="IPR012337">
    <property type="entry name" value="RNaseH-like_sf"/>
</dbReference>
<dbReference type="InterPro" id="IPR002298">
    <property type="entry name" value="DNA_polymerase_A"/>
</dbReference>
<dbReference type="EC" id="2.7.7.7" evidence="2"/>
<accession>A0A1F4VCB2</accession>
<evidence type="ECO:0000313" key="12">
    <source>
        <dbReference type="EMBL" id="OGC54891.1"/>
    </source>
</evidence>
<dbReference type="EMBL" id="MEVI01000003">
    <property type="protein sequence ID" value="OGC54891.1"/>
    <property type="molecule type" value="Genomic_DNA"/>
</dbReference>
<dbReference type="Pfam" id="PF01612">
    <property type="entry name" value="DNA_pol_A_exo1"/>
    <property type="match status" value="1"/>
</dbReference>
<dbReference type="GO" id="GO:0008408">
    <property type="term" value="F:3'-5' exonuclease activity"/>
    <property type="evidence" value="ECO:0007669"/>
    <property type="project" value="InterPro"/>
</dbReference>
<dbReference type="PANTHER" id="PTHR10133:SF27">
    <property type="entry name" value="DNA POLYMERASE NU"/>
    <property type="match status" value="1"/>
</dbReference>
<evidence type="ECO:0000256" key="2">
    <source>
        <dbReference type="ARBA" id="ARBA00012417"/>
    </source>
</evidence>
<dbReference type="Pfam" id="PF00476">
    <property type="entry name" value="DNA_pol_A"/>
    <property type="match status" value="1"/>
</dbReference>
<dbReference type="PANTHER" id="PTHR10133">
    <property type="entry name" value="DNA POLYMERASE I"/>
    <property type="match status" value="1"/>
</dbReference>
<dbReference type="InterPro" id="IPR043502">
    <property type="entry name" value="DNA/RNA_pol_sf"/>
</dbReference>
<evidence type="ECO:0000256" key="1">
    <source>
        <dbReference type="ARBA" id="ARBA00007705"/>
    </source>
</evidence>
<dbReference type="SUPFAM" id="SSF56672">
    <property type="entry name" value="DNA/RNA polymerases"/>
    <property type="match status" value="1"/>
</dbReference>
<dbReference type="GO" id="GO:0006261">
    <property type="term" value="P:DNA-templated DNA replication"/>
    <property type="evidence" value="ECO:0007669"/>
    <property type="project" value="InterPro"/>
</dbReference>
<sequence length="603" mass="68507">MNLEFDPTKLPYKFVDSPSDAKSAFEDLLKEEVISVDTECTGLDPYNSKILLIQIGKKDMAYVFDARKIDCDTLKPLLEDPKKLKVLQNAKFDYEMLKAHCGITLNNIFDSMLAERILTCGLERSNSLAAIAEKHTGLSLDKDIRKTFEGLITQVNEQQVRYAALDVLILFPVFKRQWELLQKEDLVKVAKLEFGVVRVVGEMELKGLCINSSKWRKIIRELEKKRDETASKIQETIRPLYKVQQMGLFGGSADVLNLNSQPQLLDLFNNKLNIDIGSTGDSVLETVKHPVADLIREYRGHEKLISAFGESILEKVNKKTGRIHPDFQQIGADTGRFSCSNPNFQQIPRESEVAPFRSCFVPAEGYKYVVADYSSMEMRIVADLTGDERLIKAFEKDWDVHSATAALMFNKEYSSDFKKKYPDLRQTSKNINFGLVYGMGPGRLGMMIGVDAATAKGYMDKYFETFKNVKIWLDSASKLAVRNGYSMTPIGRKRWYLMPDKSDPNYDKIIASIERQGKNHPIQGANADATKYSLVFLFDRLKKEGVDGAITHTVHDEIVCEVREDQANDWAKIQQEEMERGARVFMKHCPPKAQAVVGDVWEH</sequence>
<dbReference type="AlphaFoldDB" id="A0A1F4VCB2"/>